<evidence type="ECO:0000256" key="4">
    <source>
        <dbReference type="ARBA" id="ARBA00023136"/>
    </source>
</evidence>
<dbReference type="Pfam" id="PF14378">
    <property type="entry name" value="PAP2_3"/>
    <property type="match status" value="1"/>
</dbReference>
<evidence type="ECO:0000256" key="6">
    <source>
        <dbReference type="SAM" id="Phobius"/>
    </source>
</evidence>
<protein>
    <submittedName>
        <fullName evidence="8">PAP2 superfamily protein</fullName>
    </submittedName>
</protein>
<comment type="subcellular location">
    <subcellularLocation>
        <location evidence="1">Membrane</location>
        <topology evidence="1">Multi-pass membrane protein</topology>
    </subcellularLocation>
</comment>
<feature type="transmembrane region" description="Helical" evidence="6">
    <location>
        <begin position="176"/>
        <end position="197"/>
    </location>
</feature>
<keyword evidence="9" id="KW-1185">Reference proteome</keyword>
<keyword evidence="2 6" id="KW-0812">Transmembrane</keyword>
<feature type="transmembrane region" description="Helical" evidence="6">
    <location>
        <begin position="143"/>
        <end position="169"/>
    </location>
</feature>
<feature type="transmembrane region" description="Helical" evidence="6">
    <location>
        <begin position="245"/>
        <end position="267"/>
    </location>
</feature>
<dbReference type="Proteomes" id="UP000199004">
    <property type="component" value="Unassembled WGS sequence"/>
</dbReference>
<organism evidence="8 9">
    <name type="scientific">Nocardioides szechwanensis</name>
    <dbReference type="NCBI Taxonomy" id="1005944"/>
    <lineage>
        <taxon>Bacteria</taxon>
        <taxon>Bacillati</taxon>
        <taxon>Actinomycetota</taxon>
        <taxon>Actinomycetes</taxon>
        <taxon>Propionibacteriales</taxon>
        <taxon>Nocardioidaceae</taxon>
        <taxon>Nocardioides</taxon>
    </lineage>
</organism>
<accession>A0A1H0L4G5</accession>
<dbReference type="EMBL" id="FNIC01000011">
    <property type="protein sequence ID" value="SDO62871.1"/>
    <property type="molecule type" value="Genomic_DNA"/>
</dbReference>
<sequence length="344" mass="38062">MAAATLLIAWLENLPIRDPDSLIPGYIRFPAIVLGAISLDIVPRALWRARRTPRTLWTVTREITRERWPASHWRFALGGVMAWYLCYATFRNLKSFVPFVHAEGDPLSATDNVYDTQMANLDKILWLGHDPAKVLHDLLGTGFAAQLFSAVYIIWIVLVPVSIAIALVWTRHTAAGSWYVTAVAFDWALGAAIYLMFPSVGPIYSDPKTFADLPETYVSKLQTSMWDDRVTVVGDVVGSGTLQTIAAFASLHVGIMLTICLIVEYVGLSRWIRVTSWVFLVLTVFATVYLGWHFFIDAIAGAALGASTVWLAAMATGNRVGLRPKLRRNHEPEPSVVSEDSTAG</sequence>
<dbReference type="AlphaFoldDB" id="A0A1H0L4G5"/>
<dbReference type="PANTHER" id="PTHR31310:SF7">
    <property type="entry name" value="PA-PHOSPHATASE RELATED-FAMILY PROTEIN DDB_G0268928"/>
    <property type="match status" value="1"/>
</dbReference>
<evidence type="ECO:0000256" key="1">
    <source>
        <dbReference type="ARBA" id="ARBA00004141"/>
    </source>
</evidence>
<evidence type="ECO:0000256" key="3">
    <source>
        <dbReference type="ARBA" id="ARBA00022989"/>
    </source>
</evidence>
<evidence type="ECO:0000313" key="9">
    <source>
        <dbReference type="Proteomes" id="UP000199004"/>
    </source>
</evidence>
<feature type="transmembrane region" description="Helical" evidence="6">
    <location>
        <begin position="73"/>
        <end position="90"/>
    </location>
</feature>
<dbReference type="InterPro" id="IPR052185">
    <property type="entry name" value="IPC_Synthase-Related"/>
</dbReference>
<proteinExistence type="predicted"/>
<dbReference type="STRING" id="1005944.SAMN05192576_0171"/>
<keyword evidence="4 6" id="KW-0472">Membrane</keyword>
<dbReference type="GO" id="GO:0016020">
    <property type="term" value="C:membrane"/>
    <property type="evidence" value="ECO:0007669"/>
    <property type="project" value="UniProtKB-SubCell"/>
</dbReference>
<feature type="transmembrane region" description="Helical" evidence="6">
    <location>
        <begin position="25"/>
        <end position="47"/>
    </location>
</feature>
<dbReference type="InterPro" id="IPR026841">
    <property type="entry name" value="Aur1/Ipt1"/>
</dbReference>
<feature type="transmembrane region" description="Helical" evidence="6">
    <location>
        <begin position="274"/>
        <end position="292"/>
    </location>
</feature>
<feature type="domain" description="Inositolphosphotransferase Aur1/Ipt1" evidence="7">
    <location>
        <begin position="119"/>
        <end position="308"/>
    </location>
</feature>
<evidence type="ECO:0000256" key="2">
    <source>
        <dbReference type="ARBA" id="ARBA00022692"/>
    </source>
</evidence>
<keyword evidence="3 6" id="KW-1133">Transmembrane helix</keyword>
<evidence type="ECO:0000259" key="7">
    <source>
        <dbReference type="Pfam" id="PF14378"/>
    </source>
</evidence>
<dbReference type="CDD" id="cd03386">
    <property type="entry name" value="PAP2_Aur1_like"/>
    <property type="match status" value="1"/>
</dbReference>
<evidence type="ECO:0000313" key="8">
    <source>
        <dbReference type="EMBL" id="SDO62871.1"/>
    </source>
</evidence>
<dbReference type="PANTHER" id="PTHR31310">
    <property type="match status" value="1"/>
</dbReference>
<gene>
    <name evidence="8" type="ORF">SAMN05192576_0171</name>
</gene>
<reference evidence="9" key="1">
    <citation type="submission" date="2016-10" db="EMBL/GenBank/DDBJ databases">
        <authorList>
            <person name="Varghese N."/>
            <person name="Submissions S."/>
        </authorList>
    </citation>
    <scope>NUCLEOTIDE SEQUENCE [LARGE SCALE GENOMIC DNA]</scope>
    <source>
        <strain evidence="9">CGMCC 1.11147</strain>
    </source>
</reference>
<name>A0A1H0L4G5_9ACTN</name>
<evidence type="ECO:0000256" key="5">
    <source>
        <dbReference type="SAM" id="MobiDB-lite"/>
    </source>
</evidence>
<feature type="transmembrane region" description="Helical" evidence="6">
    <location>
        <begin position="298"/>
        <end position="318"/>
    </location>
</feature>
<feature type="region of interest" description="Disordered" evidence="5">
    <location>
        <begin position="324"/>
        <end position="344"/>
    </location>
</feature>